<evidence type="ECO:0000313" key="7">
    <source>
        <dbReference type="Proteomes" id="UP000217792"/>
    </source>
</evidence>
<feature type="chain" id="PRO_5041546358" evidence="2">
    <location>
        <begin position="22"/>
        <end position="378"/>
    </location>
</feature>
<reference evidence="6" key="2">
    <citation type="submission" date="2020-04" db="EMBL/GenBank/DDBJ databases">
        <title>Deep metagenomics examines the oral microbiome during advanced dental caries in children, revealing novel taxa and co-occurrences with host molecules.</title>
        <authorList>
            <person name="Baker J.L."/>
            <person name="Morton J.T."/>
            <person name="Dinis M."/>
            <person name="Alvarez R."/>
            <person name="Tran N.C."/>
            <person name="Knight R."/>
            <person name="Edlund A."/>
        </authorList>
    </citation>
    <scope>NUCLEOTIDE SEQUENCE</scope>
    <source>
        <strain evidence="6">JCVI_23_bin.22</strain>
    </source>
</reference>
<dbReference type="Proteomes" id="UP000721045">
    <property type="component" value="Unassembled WGS sequence"/>
</dbReference>
<evidence type="ECO:0000259" key="4">
    <source>
        <dbReference type="Pfam" id="PF17118"/>
    </source>
</evidence>
<feature type="domain" description="DUF4352" evidence="3">
    <location>
        <begin position="52"/>
        <end position="141"/>
    </location>
</feature>
<accession>A0A3R9JTK6</accession>
<protein>
    <submittedName>
        <fullName evidence="6">DUF5105 domain-containing protein</fullName>
    </submittedName>
</protein>
<dbReference type="STRING" id="1338.A6J72_07830"/>
<dbReference type="EMBL" id="AP014880">
    <property type="protein sequence ID" value="BAW17528.1"/>
    <property type="molecule type" value="Genomic_DNA"/>
</dbReference>
<name>A0A3R9JTK6_STRIT</name>
<evidence type="ECO:0000256" key="1">
    <source>
        <dbReference type="ARBA" id="ARBA00022729"/>
    </source>
</evidence>
<evidence type="ECO:0000259" key="3">
    <source>
        <dbReference type="Pfam" id="PF11611"/>
    </source>
</evidence>
<gene>
    <name evidence="6" type="ORF">HXO88_07510</name>
    <name evidence="5" type="ORF">SITYG_15490</name>
</gene>
<dbReference type="InterPro" id="IPR031343">
    <property type="entry name" value="DUF5105"/>
</dbReference>
<dbReference type="AlphaFoldDB" id="A0A3R9JTK6"/>
<feature type="signal peptide" evidence="2">
    <location>
        <begin position="1"/>
        <end position="21"/>
    </location>
</feature>
<feature type="domain" description="DUF5105" evidence="4">
    <location>
        <begin position="199"/>
        <end position="373"/>
    </location>
</feature>
<dbReference type="EMBL" id="JABZYP010000033">
    <property type="protein sequence ID" value="MBF1713559.1"/>
    <property type="molecule type" value="Genomic_DNA"/>
</dbReference>
<evidence type="ECO:0000313" key="8">
    <source>
        <dbReference type="Proteomes" id="UP000721045"/>
    </source>
</evidence>
<dbReference type="InterPro" id="IPR029050">
    <property type="entry name" value="Immunoprotect_excell_Ig-like"/>
</dbReference>
<organism evidence="6 8">
    <name type="scientific">Streptococcus intermedius</name>
    <dbReference type="NCBI Taxonomy" id="1338"/>
    <lineage>
        <taxon>Bacteria</taxon>
        <taxon>Bacillati</taxon>
        <taxon>Bacillota</taxon>
        <taxon>Bacilli</taxon>
        <taxon>Lactobacillales</taxon>
        <taxon>Streptococcaceae</taxon>
        <taxon>Streptococcus</taxon>
        <taxon>Streptococcus anginosus group</taxon>
    </lineage>
</organism>
<evidence type="ECO:0000313" key="6">
    <source>
        <dbReference type="EMBL" id="MBF1713559.1"/>
    </source>
</evidence>
<dbReference type="Pfam" id="PF11611">
    <property type="entry name" value="DUF4352"/>
    <property type="match status" value="1"/>
</dbReference>
<dbReference type="Proteomes" id="UP000217792">
    <property type="component" value="Chromosome"/>
</dbReference>
<reference evidence="5 7" key="1">
    <citation type="journal article" date="2017" name="Infect. Immun.">
        <title>Characterization of the Pathogenicity of Streptococcus intermedius TYG1620 Isolated from a Human Brain Abscess Based on the Complete Genome Sequence with Transcriptome Analysis and Transposon Mutagenesis in a Murine Subcutaneous Abscess Model.</title>
        <authorList>
            <person name="Hasegawa N."/>
            <person name="Sekizuka T."/>
            <person name="Sugi Y."/>
            <person name="Kawakami N."/>
            <person name="Ogasawara Y."/>
            <person name="Kato K."/>
            <person name="Yamashita A."/>
            <person name="Takeuchi F."/>
            <person name="Kuroda M."/>
        </authorList>
    </citation>
    <scope>NUCLEOTIDE SEQUENCE [LARGE SCALE GENOMIC DNA]</scope>
    <source>
        <strain evidence="5 7">TYG1620</strain>
    </source>
</reference>
<dbReference type="RefSeq" id="WP_020999062.1">
    <property type="nucleotide sequence ID" value="NZ_AP014880.1"/>
</dbReference>
<dbReference type="Gene3D" id="2.60.40.1240">
    <property type="match status" value="1"/>
</dbReference>
<proteinExistence type="predicted"/>
<evidence type="ECO:0000256" key="2">
    <source>
        <dbReference type="SAM" id="SignalP"/>
    </source>
</evidence>
<dbReference type="InterPro" id="IPR029051">
    <property type="entry name" value="DUF4352"/>
</dbReference>
<keyword evidence="1 2" id="KW-0732">Signal</keyword>
<dbReference type="PROSITE" id="PS51257">
    <property type="entry name" value="PROKAR_LIPOPROTEIN"/>
    <property type="match status" value="1"/>
</dbReference>
<dbReference type="Pfam" id="PF17118">
    <property type="entry name" value="DUF5105"/>
    <property type="match status" value="1"/>
</dbReference>
<sequence>MKKIFKYLLIAGIALTLVACSAGKTSGKNTAGNNDVDLKVKNGMYVLPRDESSDSKYLALNIEIKNKSNKTLNLTTRDINLYNSDDEKVKPIQVYDSSNKFQTFAFESISKKKSASGYVVFEVKPKEKYKLHYSPLDFGTGQKGSKDIELKVDASKYPDNVDKVTDLAKEYIEKVFLSGNASGKASKLSTSQDSDQAAITLLAKKDDKNADFTLGGDLEKDRNEFVKKFIDKLGKSFTYYKPTEAELRTFVEAYAKVNAKRAKISYKVKTFLPETAVVYVRPETIGLKNLRTYDLISKFVDEHKGEYTEYNDAYKAAEKYILENAPSQFESLPLVTNNSVSRDGYEVKLVKKGNKWTVDTSSDTSYESLMRIFRGNTY</sequence>
<evidence type="ECO:0000313" key="5">
    <source>
        <dbReference type="EMBL" id="BAW17528.1"/>
    </source>
</evidence>